<accession>A0A4Y9T6G1</accession>
<evidence type="ECO:0000313" key="3">
    <source>
        <dbReference type="Proteomes" id="UP000297258"/>
    </source>
</evidence>
<feature type="transmembrane region" description="Helical" evidence="1">
    <location>
        <begin position="267"/>
        <end position="286"/>
    </location>
</feature>
<dbReference type="Pfam" id="PF05987">
    <property type="entry name" value="DUF898"/>
    <property type="match status" value="1"/>
</dbReference>
<keyword evidence="3" id="KW-1185">Reference proteome</keyword>
<evidence type="ECO:0000256" key="1">
    <source>
        <dbReference type="SAM" id="Phobius"/>
    </source>
</evidence>
<gene>
    <name evidence="2" type="ORF">E4O92_00215</name>
</gene>
<dbReference type="Proteomes" id="UP000297258">
    <property type="component" value="Unassembled WGS sequence"/>
</dbReference>
<protein>
    <submittedName>
        <fullName evidence="2">DUF898 domain-containing protein</fullName>
    </submittedName>
</protein>
<dbReference type="EMBL" id="SPUM01000002">
    <property type="protein sequence ID" value="TFW36164.1"/>
    <property type="molecule type" value="Genomic_DNA"/>
</dbReference>
<keyword evidence="1" id="KW-0472">Membrane</keyword>
<dbReference type="AlphaFoldDB" id="A0A4Y9T6G1"/>
<reference evidence="2 3" key="1">
    <citation type="submission" date="2019-03" db="EMBL/GenBank/DDBJ databases">
        <title>Draft genome of Massilia hortus sp. nov., a novel bacterial species of the Oxalobacteraceae family.</title>
        <authorList>
            <person name="Peta V."/>
            <person name="Raths R."/>
            <person name="Bucking H."/>
        </authorList>
    </citation>
    <scope>NUCLEOTIDE SEQUENCE [LARGE SCALE GENOMIC DNA]</scope>
    <source>
        <strain evidence="2 3">ONC3</strain>
    </source>
</reference>
<feature type="transmembrane region" description="Helical" evidence="1">
    <location>
        <begin position="110"/>
        <end position="131"/>
    </location>
</feature>
<dbReference type="OrthoDB" id="9765721at2"/>
<feature type="transmembrane region" description="Helical" evidence="1">
    <location>
        <begin position="173"/>
        <end position="194"/>
    </location>
</feature>
<sequence>MIEQADLLAVPEQAAPPVGEPSATTQRLHFTGSGKEYFRIWIVNLTLTIATLGIYSAWAKVRRLQYFDRNTILAGASFDFCGNPRAILKGRLLAVALLTLYHYAFGFSRVFGVVVASALVLALPFLMRGALRFRLTNTRYRGLALGFTGSTLGAYVANLPPVITFLLPGVLVALYPFTAWAAISFLLYLGWPLMHGAMKGYQHRHLAYGDQQASYTLSAWRFMRPYLLALLLFMLGGVVVGIAVGIVAAVAAALGGLGQGGNSASQAVMFSLLPALVGLYVLFLLVGPYMQVRLANLTWSNTAFPRIRIRSTLKVWPFMRLQVANTILTLLTLGLYRPFAVVRVYQYRLAQVELEVDGDIEQIAAGAAPRPVGAAGDGAADFLGVDLSW</sequence>
<dbReference type="RefSeq" id="WP_135187728.1">
    <property type="nucleotide sequence ID" value="NZ_SPUM01000002.1"/>
</dbReference>
<evidence type="ECO:0000313" key="2">
    <source>
        <dbReference type="EMBL" id="TFW36164.1"/>
    </source>
</evidence>
<feature type="transmembrane region" description="Helical" evidence="1">
    <location>
        <begin position="86"/>
        <end position="104"/>
    </location>
</feature>
<organism evidence="2 3">
    <name type="scientific">Massilia horti</name>
    <dbReference type="NCBI Taxonomy" id="2562153"/>
    <lineage>
        <taxon>Bacteria</taxon>
        <taxon>Pseudomonadati</taxon>
        <taxon>Pseudomonadota</taxon>
        <taxon>Betaproteobacteria</taxon>
        <taxon>Burkholderiales</taxon>
        <taxon>Oxalobacteraceae</taxon>
        <taxon>Telluria group</taxon>
        <taxon>Massilia</taxon>
    </lineage>
</organism>
<comment type="caution">
    <text evidence="2">The sequence shown here is derived from an EMBL/GenBank/DDBJ whole genome shotgun (WGS) entry which is preliminary data.</text>
</comment>
<dbReference type="InterPro" id="IPR010295">
    <property type="entry name" value="DUF898"/>
</dbReference>
<feature type="transmembrane region" description="Helical" evidence="1">
    <location>
        <begin position="38"/>
        <end position="59"/>
    </location>
</feature>
<feature type="transmembrane region" description="Helical" evidence="1">
    <location>
        <begin position="226"/>
        <end position="255"/>
    </location>
</feature>
<keyword evidence="1" id="KW-0812">Transmembrane</keyword>
<feature type="transmembrane region" description="Helical" evidence="1">
    <location>
        <begin position="143"/>
        <end position="167"/>
    </location>
</feature>
<keyword evidence="1" id="KW-1133">Transmembrane helix</keyword>
<proteinExistence type="predicted"/>
<name>A0A4Y9T6G1_9BURK</name>